<keyword evidence="2" id="KW-0496">Mitochondrion</keyword>
<feature type="signal peptide" evidence="1">
    <location>
        <begin position="1"/>
        <end position="18"/>
    </location>
</feature>
<proteinExistence type="predicted"/>
<dbReference type="RefSeq" id="YP_007374860.1">
    <property type="nucleotide sequence ID" value="NC_020148.1"/>
</dbReference>
<dbReference type="AlphaFoldDB" id="L8B9A0"/>
<name>L8B9A0_PHLRA</name>
<keyword evidence="1" id="KW-0732">Signal</keyword>
<dbReference type="GeneID" id="14469500"/>
<evidence type="ECO:0000256" key="1">
    <source>
        <dbReference type="SAM" id="SignalP"/>
    </source>
</evidence>
<reference evidence="2" key="1">
    <citation type="journal article" date="2014" name="PLoS ONE">
        <title>Mitochondrial Genome of Phlebia radiata Is the Second Largest (156 kbp) among Fungi and Features Signs of Genome Flexibility and Recent Recombination Events.</title>
        <authorList>
            <person name="Salavirta H."/>
            <person name="Oksanen I."/>
            <person name="Kuuskeri J."/>
            <person name="Makela M."/>
            <person name="Laine P."/>
            <person name="Paulin L."/>
            <person name="Lundell T."/>
        </authorList>
    </citation>
    <scope>NUCLEOTIDE SEQUENCE</scope>
    <source>
        <strain evidence="2">79</strain>
    </source>
</reference>
<sequence length="83" mass="9146">MIIIGLYFLAVEFLSCTAKVPSPSINPAKYPPTIFGLKVADIDSVALKFVGIVLTFGQFKGEAEQVSVLVFRRSLLWLSSHCR</sequence>
<dbReference type="EMBL" id="HE613568">
    <property type="protein sequence ID" value="CCE89161.1"/>
    <property type="molecule type" value="Genomic_DNA"/>
</dbReference>
<accession>L8B9A0</accession>
<gene>
    <name evidence="2" type="ORF">PRA_mt0007</name>
</gene>
<evidence type="ECO:0000313" key="2">
    <source>
        <dbReference type="EMBL" id="CCE89161.1"/>
    </source>
</evidence>
<organism evidence="2">
    <name type="scientific">Phlebia radiata</name>
    <name type="common">White-rot fungus</name>
    <dbReference type="NCBI Taxonomy" id="5308"/>
    <lineage>
        <taxon>Eukaryota</taxon>
        <taxon>Fungi</taxon>
        <taxon>Dikarya</taxon>
        <taxon>Basidiomycota</taxon>
        <taxon>Agaricomycotina</taxon>
        <taxon>Agaricomycetes</taxon>
        <taxon>Polyporales</taxon>
        <taxon>Meruliaceae</taxon>
        <taxon>Phlebia</taxon>
    </lineage>
</organism>
<protein>
    <submittedName>
        <fullName evidence="2">Uncharacterized protein</fullName>
    </submittedName>
</protein>
<geneLocation type="mitochondrion" evidence="2"/>
<feature type="chain" id="PRO_5003987632" evidence="1">
    <location>
        <begin position="19"/>
        <end position="83"/>
    </location>
</feature>